<proteinExistence type="predicted"/>
<protein>
    <submittedName>
        <fullName evidence="2">Unannotated protein</fullName>
    </submittedName>
</protein>
<reference evidence="2" key="1">
    <citation type="submission" date="2020-05" db="EMBL/GenBank/DDBJ databases">
        <authorList>
            <person name="Chiriac C."/>
            <person name="Salcher M."/>
            <person name="Ghai R."/>
            <person name="Kavagutti S V."/>
        </authorList>
    </citation>
    <scope>NUCLEOTIDE SEQUENCE</scope>
</reference>
<feature type="region of interest" description="Disordered" evidence="1">
    <location>
        <begin position="65"/>
        <end position="84"/>
    </location>
</feature>
<accession>A0A6J7ETF2</accession>
<sequence>MGVRSADLDRLGHQGVDLLMIWVAVAALGVVTDDDLRPEFAHDRHERPESHLPVCVDECARLESSRGSGHSRISPAAGATEEAGRVAAQRRECAMQFQNSVATELIGSVDHEIGPRIADHLTLFTERARQHGDVDARAHVMGDGPAGGDALVVRVRMDQQQPLRLSHRLFCHNLLCHNLFRHASSLATRCVIVCLVSGSGSRSSLAEHSSHVR</sequence>
<organism evidence="2">
    <name type="scientific">freshwater metagenome</name>
    <dbReference type="NCBI Taxonomy" id="449393"/>
    <lineage>
        <taxon>unclassified sequences</taxon>
        <taxon>metagenomes</taxon>
        <taxon>ecological metagenomes</taxon>
    </lineage>
</organism>
<dbReference type="EMBL" id="CAFBLX010000080">
    <property type="protein sequence ID" value="CAB4886757.1"/>
    <property type="molecule type" value="Genomic_DNA"/>
</dbReference>
<evidence type="ECO:0000256" key="1">
    <source>
        <dbReference type="SAM" id="MobiDB-lite"/>
    </source>
</evidence>
<dbReference type="AlphaFoldDB" id="A0A6J7ETF2"/>
<name>A0A6J7ETF2_9ZZZZ</name>
<evidence type="ECO:0000313" key="2">
    <source>
        <dbReference type="EMBL" id="CAB4886757.1"/>
    </source>
</evidence>
<gene>
    <name evidence="2" type="ORF">UFOPK3472_01441</name>
</gene>